<dbReference type="NCBIfam" id="TIGR00621">
    <property type="entry name" value="ssb"/>
    <property type="match status" value="1"/>
</dbReference>
<dbReference type="InterPro" id="IPR012340">
    <property type="entry name" value="NA-bd_OB-fold"/>
</dbReference>
<dbReference type="InterPro" id="IPR000424">
    <property type="entry name" value="Primosome_PriB/ssb"/>
</dbReference>
<dbReference type="CDD" id="cd04496">
    <property type="entry name" value="SSB_OBF"/>
    <property type="match status" value="1"/>
</dbReference>
<accession>A0A7K1T111</accession>
<dbReference type="AlphaFoldDB" id="A0A7K1T111"/>
<evidence type="ECO:0000256" key="1">
    <source>
        <dbReference type="ARBA" id="ARBA00023125"/>
    </source>
</evidence>
<dbReference type="GO" id="GO:0003697">
    <property type="term" value="F:single-stranded DNA binding"/>
    <property type="evidence" value="ECO:0007669"/>
    <property type="project" value="InterPro"/>
</dbReference>
<comment type="caution">
    <text evidence="4">The sequence shown here is derived from an EMBL/GenBank/DDBJ whole genome shotgun (WGS) entry which is preliminary data.</text>
</comment>
<dbReference type="InterPro" id="IPR011344">
    <property type="entry name" value="ssDNA-bd"/>
</dbReference>
<evidence type="ECO:0000256" key="3">
    <source>
        <dbReference type="RuleBase" id="RU000524"/>
    </source>
</evidence>
<dbReference type="Pfam" id="PF00436">
    <property type="entry name" value="SSB"/>
    <property type="match status" value="1"/>
</dbReference>
<gene>
    <name evidence="4" type="primary">ssb</name>
    <name evidence="4" type="ORF">GO621_15750</name>
</gene>
<sequence>MQTITGRLTGEAKTKETKSGKKVTEFTVVLNDSYRPKGQDERVQLSTFYQCSYWGSQKVAPYLKKGTVVTLNGRIGASAWTNKEGKAVATLTCTVFNLKILASPIKEHVASPKALKQTEIEVQQGNVDDDDLPF</sequence>
<dbReference type="Proteomes" id="UP000462014">
    <property type="component" value="Unassembled WGS sequence"/>
</dbReference>
<keyword evidence="5" id="KW-1185">Reference proteome</keyword>
<evidence type="ECO:0000256" key="2">
    <source>
        <dbReference type="PROSITE-ProRule" id="PRU00252"/>
    </source>
</evidence>
<name>A0A7K1T111_9SPHI</name>
<dbReference type="Gene3D" id="2.40.50.140">
    <property type="entry name" value="Nucleic acid-binding proteins"/>
    <property type="match status" value="1"/>
</dbReference>
<keyword evidence="1 2" id="KW-0238">DNA-binding</keyword>
<dbReference type="SUPFAM" id="SSF50249">
    <property type="entry name" value="Nucleic acid-binding proteins"/>
    <property type="match status" value="1"/>
</dbReference>
<proteinExistence type="predicted"/>
<dbReference type="GO" id="GO:0006260">
    <property type="term" value="P:DNA replication"/>
    <property type="evidence" value="ECO:0007669"/>
    <property type="project" value="InterPro"/>
</dbReference>
<dbReference type="RefSeq" id="WP_157568763.1">
    <property type="nucleotide sequence ID" value="NZ_WPIK01000016.1"/>
</dbReference>
<organism evidence="4 5">
    <name type="scientific">Mucilaginibacter arboris</name>
    <dbReference type="NCBI Taxonomy" id="2682090"/>
    <lineage>
        <taxon>Bacteria</taxon>
        <taxon>Pseudomonadati</taxon>
        <taxon>Bacteroidota</taxon>
        <taxon>Sphingobacteriia</taxon>
        <taxon>Sphingobacteriales</taxon>
        <taxon>Sphingobacteriaceae</taxon>
        <taxon>Mucilaginibacter</taxon>
    </lineage>
</organism>
<evidence type="ECO:0000313" key="4">
    <source>
        <dbReference type="EMBL" id="MVN22980.1"/>
    </source>
</evidence>
<dbReference type="PROSITE" id="PS50935">
    <property type="entry name" value="SSB"/>
    <property type="match status" value="1"/>
</dbReference>
<dbReference type="EMBL" id="WPIK01000016">
    <property type="protein sequence ID" value="MVN22980.1"/>
    <property type="molecule type" value="Genomic_DNA"/>
</dbReference>
<protein>
    <recommendedName>
        <fullName evidence="3">Single-stranded DNA-binding protein</fullName>
    </recommendedName>
</protein>
<reference evidence="4 5" key="1">
    <citation type="submission" date="2019-12" db="EMBL/GenBank/DDBJ databases">
        <title>Mucilaginibacter sp. HMF7410 genome sequencing and assembly.</title>
        <authorList>
            <person name="Kang H."/>
            <person name="Cha I."/>
            <person name="Kim H."/>
            <person name="Joh K."/>
        </authorList>
    </citation>
    <scope>NUCLEOTIDE SEQUENCE [LARGE SCALE GENOMIC DNA]</scope>
    <source>
        <strain evidence="4 5">HMF7410</strain>
    </source>
</reference>
<evidence type="ECO:0000313" key="5">
    <source>
        <dbReference type="Proteomes" id="UP000462014"/>
    </source>
</evidence>